<dbReference type="SUPFAM" id="SSF143422">
    <property type="entry name" value="Transposase IS200-like"/>
    <property type="match status" value="1"/>
</dbReference>
<dbReference type="EMBL" id="OY569118">
    <property type="protein sequence ID" value="CAJ1002242.1"/>
    <property type="molecule type" value="Genomic_DNA"/>
</dbReference>
<dbReference type="GO" id="GO:0006313">
    <property type="term" value="P:DNA transposition"/>
    <property type="evidence" value="ECO:0007669"/>
    <property type="project" value="InterPro"/>
</dbReference>
<dbReference type="GO" id="GO:0003677">
    <property type="term" value="F:DNA binding"/>
    <property type="evidence" value="ECO:0007669"/>
    <property type="project" value="InterPro"/>
</dbReference>
<gene>
    <name evidence="2" type="ORF">BSPP4475_07945</name>
</gene>
<dbReference type="Gene3D" id="3.30.70.1290">
    <property type="entry name" value="Transposase IS200-like"/>
    <property type="match status" value="1"/>
</dbReference>
<dbReference type="KEGG" id="bayd:BSPP4475_07945"/>
<evidence type="ECO:0000259" key="1">
    <source>
        <dbReference type="Pfam" id="PF01797"/>
    </source>
</evidence>
<feature type="domain" description="Transposase IS200-like" evidence="1">
    <location>
        <begin position="8"/>
        <end position="68"/>
    </location>
</feature>
<proteinExistence type="predicted"/>
<protein>
    <recommendedName>
        <fullName evidence="1">Transposase IS200-like domain-containing protein</fullName>
    </recommendedName>
</protein>
<accession>A0AA48M9U1</accession>
<organism evidence="2 3">
    <name type="scientific">Brevibacillus aydinogluensis</name>
    <dbReference type="NCBI Taxonomy" id="927786"/>
    <lineage>
        <taxon>Bacteria</taxon>
        <taxon>Bacillati</taxon>
        <taxon>Bacillota</taxon>
        <taxon>Bacilli</taxon>
        <taxon>Bacillales</taxon>
        <taxon>Paenibacillaceae</taxon>
        <taxon>Brevibacillus</taxon>
    </lineage>
</organism>
<keyword evidence="3" id="KW-1185">Reference proteome</keyword>
<sequence>MKSKIHVVFECRYHVLFWTKYRRKAITPPINVRVKEISHAEVTKLRGEVIELEVMPDNVHLLLSCNHNSVSI</sequence>
<dbReference type="InterPro" id="IPR002686">
    <property type="entry name" value="Transposase_17"/>
</dbReference>
<evidence type="ECO:0000313" key="3">
    <source>
        <dbReference type="Proteomes" id="UP001189619"/>
    </source>
</evidence>
<dbReference type="NCBIfam" id="NF033573">
    <property type="entry name" value="transpos_IS200"/>
    <property type="match status" value="1"/>
</dbReference>
<dbReference type="Proteomes" id="UP001189619">
    <property type="component" value="Chromosome"/>
</dbReference>
<evidence type="ECO:0000313" key="2">
    <source>
        <dbReference type="EMBL" id="CAJ1002242.1"/>
    </source>
</evidence>
<name>A0AA48M9U1_9BACL</name>
<reference evidence="2" key="1">
    <citation type="submission" date="2023-07" db="EMBL/GenBank/DDBJ databases">
        <authorList>
            <person name="Ivanov I."/>
            <person name="Teneva D."/>
            <person name="Stoikov I."/>
        </authorList>
    </citation>
    <scope>NUCLEOTIDE SEQUENCE</scope>
    <source>
        <strain evidence="2">4475</strain>
    </source>
</reference>
<dbReference type="AlphaFoldDB" id="A0AA48M9U1"/>
<dbReference type="PANTHER" id="PTHR33360">
    <property type="entry name" value="TRANSPOSASE FOR INSERTION SEQUENCE ELEMENT IS200"/>
    <property type="match status" value="1"/>
</dbReference>
<dbReference type="InterPro" id="IPR036515">
    <property type="entry name" value="Transposase_17_sf"/>
</dbReference>
<dbReference type="Pfam" id="PF01797">
    <property type="entry name" value="Y1_Tnp"/>
    <property type="match status" value="1"/>
</dbReference>
<dbReference type="GO" id="GO:0004803">
    <property type="term" value="F:transposase activity"/>
    <property type="evidence" value="ECO:0007669"/>
    <property type="project" value="InterPro"/>
</dbReference>